<feature type="compositionally biased region" description="Acidic residues" evidence="5">
    <location>
        <begin position="93"/>
        <end position="105"/>
    </location>
</feature>
<dbReference type="PANTHER" id="PTHR46537">
    <property type="entry name" value="OS11G0578200 PROTEIN"/>
    <property type="match status" value="1"/>
</dbReference>
<protein>
    <recommendedName>
        <fullName evidence="6">RING-type domain-containing protein</fullName>
    </recommendedName>
</protein>
<dbReference type="InterPro" id="IPR017907">
    <property type="entry name" value="Znf_RING_CS"/>
</dbReference>
<dbReference type="PROSITE" id="PS50089">
    <property type="entry name" value="ZF_RING_2"/>
    <property type="match status" value="1"/>
</dbReference>
<evidence type="ECO:0000259" key="6">
    <source>
        <dbReference type="PROSITE" id="PS50089"/>
    </source>
</evidence>
<dbReference type="Pfam" id="PF13923">
    <property type="entry name" value="zf-C3HC4_2"/>
    <property type="match status" value="1"/>
</dbReference>
<feature type="compositionally biased region" description="Basic residues" evidence="5">
    <location>
        <begin position="381"/>
        <end position="390"/>
    </location>
</feature>
<feature type="domain" description="RING-type" evidence="6">
    <location>
        <begin position="212"/>
        <end position="252"/>
    </location>
</feature>
<dbReference type="SUPFAM" id="SSF57850">
    <property type="entry name" value="RING/U-box"/>
    <property type="match status" value="1"/>
</dbReference>
<feature type="compositionally biased region" description="Basic and acidic residues" evidence="5">
    <location>
        <begin position="365"/>
        <end position="378"/>
    </location>
</feature>
<evidence type="ECO:0000256" key="5">
    <source>
        <dbReference type="SAM" id="MobiDB-lite"/>
    </source>
</evidence>
<dbReference type="GO" id="GO:0008270">
    <property type="term" value="F:zinc ion binding"/>
    <property type="evidence" value="ECO:0007669"/>
    <property type="project" value="UniProtKB-KW"/>
</dbReference>
<dbReference type="PANTHER" id="PTHR46537:SF1">
    <property type="entry name" value="E3 UBIQUITIN-PROTEIN LIGASE RING1B-RELATED"/>
    <property type="match status" value="1"/>
</dbReference>
<comment type="caution">
    <text evidence="7">The sequence shown here is derived from an EMBL/GenBank/DDBJ whole genome shotgun (WGS) entry which is preliminary data.</text>
</comment>
<evidence type="ECO:0000313" key="8">
    <source>
        <dbReference type="Proteomes" id="UP001627284"/>
    </source>
</evidence>
<evidence type="ECO:0000256" key="4">
    <source>
        <dbReference type="PROSITE-ProRule" id="PRU00175"/>
    </source>
</evidence>
<evidence type="ECO:0000256" key="2">
    <source>
        <dbReference type="ARBA" id="ARBA00022771"/>
    </source>
</evidence>
<feature type="non-terminal residue" evidence="7">
    <location>
        <position position="1"/>
    </location>
</feature>
<dbReference type="EMBL" id="JBJKTR010000019">
    <property type="protein sequence ID" value="KAL3332990.1"/>
    <property type="molecule type" value="Genomic_DNA"/>
</dbReference>
<dbReference type="InterPro" id="IPR044592">
    <property type="entry name" value="RING1A/B"/>
</dbReference>
<reference evidence="7 8" key="1">
    <citation type="submission" date="2024-05" db="EMBL/GenBank/DDBJ databases">
        <title>De novo assembly of an allotetraploid wild potato.</title>
        <authorList>
            <person name="Hosaka A.J."/>
        </authorList>
    </citation>
    <scope>NUCLEOTIDE SEQUENCE [LARGE SCALE GENOMIC DNA]</scope>
    <source>
        <tissue evidence="7">Young leaves</tissue>
    </source>
</reference>
<dbReference type="Proteomes" id="UP001627284">
    <property type="component" value="Unassembled WGS sequence"/>
</dbReference>
<gene>
    <name evidence="7" type="ORF">AABB24_033181</name>
</gene>
<dbReference type="PROSITE" id="PS00518">
    <property type="entry name" value="ZF_RING_1"/>
    <property type="match status" value="1"/>
</dbReference>
<evidence type="ECO:0000313" key="7">
    <source>
        <dbReference type="EMBL" id="KAL3332990.1"/>
    </source>
</evidence>
<dbReference type="SMART" id="SM00184">
    <property type="entry name" value="RING"/>
    <property type="match status" value="1"/>
</dbReference>
<dbReference type="CDD" id="cd16531">
    <property type="entry name" value="RING-HC_RING1-like"/>
    <property type="match status" value="1"/>
</dbReference>
<feature type="compositionally biased region" description="Polar residues" evidence="5">
    <location>
        <begin position="325"/>
        <end position="335"/>
    </location>
</feature>
<keyword evidence="8" id="KW-1185">Reference proteome</keyword>
<keyword evidence="2 4" id="KW-0863">Zinc-finger</keyword>
<dbReference type="Gene3D" id="3.30.40.10">
    <property type="entry name" value="Zinc/RING finger domain, C3HC4 (zinc finger)"/>
    <property type="match status" value="1"/>
</dbReference>
<evidence type="ECO:0000256" key="3">
    <source>
        <dbReference type="ARBA" id="ARBA00022833"/>
    </source>
</evidence>
<feature type="region of interest" description="Disordered" evidence="5">
    <location>
        <begin position="91"/>
        <end position="176"/>
    </location>
</feature>
<keyword evidence="3" id="KW-0862">Zinc</keyword>
<proteinExistence type="predicted"/>
<dbReference type="AlphaFoldDB" id="A0ABD2RMV4"/>
<evidence type="ECO:0000256" key="1">
    <source>
        <dbReference type="ARBA" id="ARBA00022723"/>
    </source>
</evidence>
<name>A0ABD2RMV4_9SOLN</name>
<sequence length="595" mass="67013">QGCSLNISHLKSTSLLSSLSLLFFTEPPFSFSLFFSVQSEQKAYCFHQIYNSLFFSQFQTTNKANTFCKSFAFFCSGAQGKMPAQKRFLSNYQDDDNNDEDDESLPEQQQQQQQQQHRRRKQSRRAMEEEQQEVEEEEEDEQDQTQDDDGDGDGDDREGKKQSSDDDSDGSGTDPEAFDELIAVSRSEIRTNDFDERSFLAQLFQARKDLECPICLGIIKRTRVVMGCQHRFCRECIDKSMRLGNNECPACRIHCASRRSLRDDPGFDTLIEAIYPDVEKYEEEELVFLEEERAINDQIQASIAKISQRQSEALIKRRKGGKDTASPSSQRTSRNYHAYSRRKRNSQGTEPERSDPNESENDDHDEIKDSPLKDERGTQTKFRKHRRRKGALTTQTSPSAASPDGGHIETAVQLPRVTPSNSPGPALKPETLAWGRGGVRSHNRHGSGGSRNARNYRLSKLVDFLDSVRAKDDELNIHLEIIPLDKQATPSLKKPHLCCTPSTSVGHLCELVAQETKSQAIDVELLAVKINTAAGNSIINHSILMDASNMLPQAVDGSNVTLERLERQDTVGGISSSCSLNKNLILVYVQKNFAV</sequence>
<feature type="region of interest" description="Disordered" evidence="5">
    <location>
        <begin position="314"/>
        <end position="453"/>
    </location>
</feature>
<organism evidence="7 8">
    <name type="scientific">Solanum stoloniferum</name>
    <dbReference type="NCBI Taxonomy" id="62892"/>
    <lineage>
        <taxon>Eukaryota</taxon>
        <taxon>Viridiplantae</taxon>
        <taxon>Streptophyta</taxon>
        <taxon>Embryophyta</taxon>
        <taxon>Tracheophyta</taxon>
        <taxon>Spermatophyta</taxon>
        <taxon>Magnoliopsida</taxon>
        <taxon>eudicotyledons</taxon>
        <taxon>Gunneridae</taxon>
        <taxon>Pentapetalae</taxon>
        <taxon>asterids</taxon>
        <taxon>lamiids</taxon>
        <taxon>Solanales</taxon>
        <taxon>Solanaceae</taxon>
        <taxon>Solanoideae</taxon>
        <taxon>Solaneae</taxon>
        <taxon>Solanum</taxon>
    </lineage>
</organism>
<accession>A0ABD2RMV4</accession>
<dbReference type="InterPro" id="IPR013083">
    <property type="entry name" value="Znf_RING/FYVE/PHD"/>
</dbReference>
<dbReference type="InterPro" id="IPR001841">
    <property type="entry name" value="Znf_RING"/>
</dbReference>
<keyword evidence="1" id="KW-0479">Metal-binding</keyword>
<feature type="compositionally biased region" description="Acidic residues" evidence="5">
    <location>
        <begin position="129"/>
        <end position="156"/>
    </location>
</feature>